<dbReference type="InterPro" id="IPR041698">
    <property type="entry name" value="Methyltransf_25"/>
</dbReference>
<protein>
    <submittedName>
        <fullName evidence="4">Class I SAM-dependent methyltransferase</fullName>
    </submittedName>
</protein>
<keyword evidence="2 4" id="KW-0808">Transferase</keyword>
<accession>A0A841U7L3</accession>
<dbReference type="Pfam" id="PF13649">
    <property type="entry name" value="Methyltransf_25"/>
    <property type="match status" value="1"/>
</dbReference>
<dbReference type="Gene3D" id="2.20.25.110">
    <property type="entry name" value="S-adenosyl-L-methionine-dependent methyltransferases"/>
    <property type="match status" value="1"/>
</dbReference>
<dbReference type="EMBL" id="JACJVR010000088">
    <property type="protein sequence ID" value="MBB6694253.1"/>
    <property type="molecule type" value="Genomic_DNA"/>
</dbReference>
<dbReference type="GO" id="GO:0008168">
    <property type="term" value="F:methyltransferase activity"/>
    <property type="evidence" value="ECO:0007669"/>
    <property type="project" value="UniProtKB-KW"/>
</dbReference>
<sequence>MRTYRQFASVYDRLMEEMPYPQWLNFARRCWEKYGMPKTVVDLGCGTGNVAIPLAKSGFSVFGIDLSADMLAVARSKWEAGGRTARTPGEEGSIRWLQQDMRDWELPEEVDAVLCFCDSLNYLTEHRDVADTFRHTFNNLAPGGLFVFDVHAPAQLERYADEQPFVLDEKDVAYLWTCEYDPVRREIDHDLTFFVREEEEGAAGGAGLYRRFEESHTQRAYEPDWLAEQLQAAGFELLHRFADFEWKSPDEDSERLFFVARKPA</sequence>
<dbReference type="CDD" id="cd02440">
    <property type="entry name" value="AdoMet_MTases"/>
    <property type="match status" value="1"/>
</dbReference>
<dbReference type="GO" id="GO:0032259">
    <property type="term" value="P:methylation"/>
    <property type="evidence" value="ECO:0007669"/>
    <property type="project" value="UniProtKB-KW"/>
</dbReference>
<keyword evidence="5" id="KW-1185">Reference proteome</keyword>
<dbReference type="PANTHER" id="PTHR43861:SF1">
    <property type="entry name" value="TRANS-ACONITATE 2-METHYLTRANSFERASE"/>
    <property type="match status" value="1"/>
</dbReference>
<keyword evidence="1 4" id="KW-0489">Methyltransferase</keyword>
<name>A0A841U7L3_9BACL</name>
<dbReference type="SUPFAM" id="SSF53335">
    <property type="entry name" value="S-adenosyl-L-methionine-dependent methyltransferases"/>
    <property type="match status" value="1"/>
</dbReference>
<dbReference type="Gene3D" id="3.40.50.150">
    <property type="entry name" value="Vaccinia Virus protein VP39"/>
    <property type="match status" value="1"/>
</dbReference>
<evidence type="ECO:0000259" key="3">
    <source>
        <dbReference type="Pfam" id="PF13649"/>
    </source>
</evidence>
<evidence type="ECO:0000313" key="5">
    <source>
        <dbReference type="Proteomes" id="UP000553776"/>
    </source>
</evidence>
<dbReference type="InterPro" id="IPR029063">
    <property type="entry name" value="SAM-dependent_MTases_sf"/>
</dbReference>
<comment type="caution">
    <text evidence="4">The sequence shown here is derived from an EMBL/GenBank/DDBJ whole genome shotgun (WGS) entry which is preliminary data.</text>
</comment>
<evidence type="ECO:0000256" key="1">
    <source>
        <dbReference type="ARBA" id="ARBA00022603"/>
    </source>
</evidence>
<evidence type="ECO:0000313" key="4">
    <source>
        <dbReference type="EMBL" id="MBB6694253.1"/>
    </source>
</evidence>
<reference evidence="4 5" key="1">
    <citation type="submission" date="2020-08" db="EMBL/GenBank/DDBJ databases">
        <title>Cohnella phylogeny.</title>
        <authorList>
            <person name="Dunlap C."/>
        </authorList>
    </citation>
    <scope>NUCLEOTIDE SEQUENCE [LARGE SCALE GENOMIC DNA]</scope>
    <source>
        <strain evidence="4 5">DSM 25239</strain>
    </source>
</reference>
<dbReference type="PANTHER" id="PTHR43861">
    <property type="entry name" value="TRANS-ACONITATE 2-METHYLTRANSFERASE-RELATED"/>
    <property type="match status" value="1"/>
</dbReference>
<proteinExistence type="predicted"/>
<gene>
    <name evidence="4" type="ORF">H7B90_22930</name>
</gene>
<feature type="domain" description="Methyltransferase" evidence="3">
    <location>
        <begin position="40"/>
        <end position="144"/>
    </location>
</feature>
<dbReference type="AlphaFoldDB" id="A0A841U7L3"/>
<organism evidence="4 5">
    <name type="scientific">Cohnella xylanilytica</name>
    <dbReference type="NCBI Taxonomy" id="557555"/>
    <lineage>
        <taxon>Bacteria</taxon>
        <taxon>Bacillati</taxon>
        <taxon>Bacillota</taxon>
        <taxon>Bacilli</taxon>
        <taxon>Bacillales</taxon>
        <taxon>Paenibacillaceae</taxon>
        <taxon>Cohnella</taxon>
    </lineage>
</organism>
<evidence type="ECO:0000256" key="2">
    <source>
        <dbReference type="ARBA" id="ARBA00022679"/>
    </source>
</evidence>
<dbReference type="Proteomes" id="UP000553776">
    <property type="component" value="Unassembled WGS sequence"/>
</dbReference>
<dbReference type="RefSeq" id="WP_185138227.1">
    <property type="nucleotide sequence ID" value="NZ_BORM01000016.1"/>
</dbReference>